<dbReference type="AlphaFoldDB" id="A0A0E0RBB2"/>
<feature type="domain" description="Major facilitator superfamily (MFS) profile" evidence="14">
    <location>
        <begin position="656"/>
        <end position="1086"/>
    </location>
</feature>
<feature type="compositionally biased region" description="Polar residues" evidence="12">
    <location>
        <begin position="118"/>
        <end position="128"/>
    </location>
</feature>
<comment type="subcellular location">
    <subcellularLocation>
        <location evidence="2">Endoplasmic reticulum membrane</location>
        <topology evidence="2">Single-pass membrane protein</topology>
    </subcellularLocation>
    <subcellularLocation>
        <location evidence="1">Membrane</location>
        <topology evidence="1">Multi-pass membrane protein</topology>
    </subcellularLocation>
</comment>
<dbReference type="Proteomes" id="UP000008022">
    <property type="component" value="Unassembled WGS sequence"/>
</dbReference>
<evidence type="ECO:0000256" key="2">
    <source>
        <dbReference type="ARBA" id="ARBA00004389"/>
    </source>
</evidence>
<feature type="transmembrane region" description="Helical" evidence="13">
    <location>
        <begin position="811"/>
        <end position="830"/>
    </location>
</feature>
<feature type="transmembrane region" description="Helical" evidence="13">
    <location>
        <begin position="630"/>
        <end position="659"/>
    </location>
</feature>
<comment type="similarity">
    <text evidence="3">Belongs to the RAMP4 family.</text>
</comment>
<evidence type="ECO:0000256" key="13">
    <source>
        <dbReference type="SAM" id="Phobius"/>
    </source>
</evidence>
<feature type="transmembrane region" description="Helical" evidence="13">
    <location>
        <begin position="270"/>
        <end position="293"/>
    </location>
</feature>
<dbReference type="GO" id="GO:0015293">
    <property type="term" value="F:symporter activity"/>
    <property type="evidence" value="ECO:0007669"/>
    <property type="project" value="UniProtKB-KW"/>
</dbReference>
<keyword evidence="10 13" id="KW-1133">Transmembrane helix</keyword>
<protein>
    <recommendedName>
        <fullName evidence="14">Major facilitator superfamily (MFS) profile domain-containing protein</fullName>
    </recommendedName>
</protein>
<dbReference type="eggNOG" id="KOG3491">
    <property type="taxonomic scope" value="Eukaryota"/>
</dbReference>
<dbReference type="PRINTS" id="PR00171">
    <property type="entry name" value="SUGRTRNSPORT"/>
</dbReference>
<feature type="transmembrane region" description="Helical" evidence="13">
    <location>
        <begin position="327"/>
        <end position="347"/>
    </location>
</feature>
<feature type="domain" description="Major facilitator superfamily (MFS) profile" evidence="14">
    <location>
        <begin position="1080"/>
        <end position="1219"/>
    </location>
</feature>
<evidence type="ECO:0000256" key="1">
    <source>
        <dbReference type="ARBA" id="ARBA00004141"/>
    </source>
</evidence>
<feature type="transmembrane region" description="Helical" evidence="13">
    <location>
        <begin position="1038"/>
        <end position="1058"/>
    </location>
</feature>
<feature type="transmembrane region" description="Helical" evidence="13">
    <location>
        <begin position="359"/>
        <end position="379"/>
    </location>
</feature>
<feature type="transmembrane region" description="Helical" evidence="13">
    <location>
        <begin position="1146"/>
        <end position="1169"/>
    </location>
</feature>
<reference evidence="15" key="2">
    <citation type="submission" date="2015-06" db="UniProtKB">
        <authorList>
            <consortium name="EnsemblPlants"/>
        </authorList>
    </citation>
    <scope>IDENTIFICATION</scope>
</reference>
<evidence type="ECO:0000259" key="14">
    <source>
        <dbReference type="PROSITE" id="PS50850"/>
    </source>
</evidence>
<dbReference type="PANTHER" id="PTHR23500:SF463">
    <property type="entry name" value="MAJOR FACILITATOR SUPERFAMILY (MFS) PROFILE DOMAIN-CONTAINING PROTEIN"/>
    <property type="match status" value="1"/>
</dbReference>
<dbReference type="InterPro" id="IPR005828">
    <property type="entry name" value="MFS_sugar_transport-like"/>
</dbReference>
<dbReference type="InterPro" id="IPR036259">
    <property type="entry name" value="MFS_trans_sf"/>
</dbReference>
<organism evidence="15 16">
    <name type="scientific">Oryza rufipogon</name>
    <name type="common">Brownbeard rice</name>
    <name type="synonym">Asian wild rice</name>
    <dbReference type="NCBI Taxonomy" id="4529"/>
    <lineage>
        <taxon>Eukaryota</taxon>
        <taxon>Viridiplantae</taxon>
        <taxon>Streptophyta</taxon>
        <taxon>Embryophyta</taxon>
        <taxon>Tracheophyta</taxon>
        <taxon>Spermatophyta</taxon>
        <taxon>Magnoliopsida</taxon>
        <taxon>Liliopsida</taxon>
        <taxon>Poales</taxon>
        <taxon>Poaceae</taxon>
        <taxon>BOP clade</taxon>
        <taxon>Oryzoideae</taxon>
        <taxon>Oryzeae</taxon>
        <taxon>Oryzinae</taxon>
        <taxon>Oryza</taxon>
    </lineage>
</organism>
<keyword evidence="9" id="KW-0769">Symport</keyword>
<dbReference type="InterPro" id="IPR045262">
    <property type="entry name" value="STP/PLT_plant"/>
</dbReference>
<dbReference type="FunFam" id="1.20.1250.20:FF:000025">
    <property type="entry name" value="probable polyol transporter 4"/>
    <property type="match status" value="2"/>
</dbReference>
<keyword evidence="11 13" id="KW-0472">Membrane</keyword>
<evidence type="ECO:0000256" key="12">
    <source>
        <dbReference type="SAM" id="MobiDB-lite"/>
    </source>
</evidence>
<dbReference type="Pfam" id="PF00083">
    <property type="entry name" value="Sugar_tr"/>
    <property type="match status" value="3"/>
</dbReference>
<feature type="compositionally biased region" description="Polar residues" evidence="12">
    <location>
        <begin position="78"/>
        <end position="92"/>
    </location>
</feature>
<evidence type="ECO:0000256" key="8">
    <source>
        <dbReference type="ARBA" id="ARBA00022824"/>
    </source>
</evidence>
<feature type="transmembrane region" description="Helical" evidence="13">
    <location>
        <begin position="719"/>
        <end position="739"/>
    </location>
</feature>
<dbReference type="PANTHER" id="PTHR23500">
    <property type="entry name" value="SOLUTE CARRIER FAMILY 2, FACILITATED GLUCOSE TRANSPORTER"/>
    <property type="match status" value="1"/>
</dbReference>
<feature type="transmembrane region" description="Helical" evidence="13">
    <location>
        <begin position="934"/>
        <end position="956"/>
    </location>
</feature>
<dbReference type="OMA" id="FIFNITC"/>
<dbReference type="GO" id="GO:0015144">
    <property type="term" value="F:carbohydrate transmembrane transporter activity"/>
    <property type="evidence" value="ECO:0007669"/>
    <property type="project" value="InterPro"/>
</dbReference>
<keyword evidence="8" id="KW-0256">Endoplasmic reticulum</keyword>
<evidence type="ECO:0000256" key="5">
    <source>
        <dbReference type="ARBA" id="ARBA00022448"/>
    </source>
</evidence>
<feature type="region of interest" description="Disordered" evidence="12">
    <location>
        <begin position="61"/>
        <end position="99"/>
    </location>
</feature>
<proteinExistence type="inferred from homology"/>
<dbReference type="PROSITE" id="PS00216">
    <property type="entry name" value="SUGAR_TRANSPORT_1"/>
    <property type="match status" value="2"/>
</dbReference>
<evidence type="ECO:0000256" key="6">
    <source>
        <dbReference type="ARBA" id="ARBA00022597"/>
    </source>
</evidence>
<feature type="compositionally biased region" description="Basic residues" evidence="12">
    <location>
        <begin position="68"/>
        <end position="77"/>
    </location>
</feature>
<dbReference type="HOGENOM" id="CLU_005029_0_0_1"/>
<dbReference type="InterPro" id="IPR005829">
    <property type="entry name" value="Sugar_transporter_CS"/>
</dbReference>
<dbReference type="EnsemblPlants" id="ORUFI11G22470.1">
    <property type="protein sequence ID" value="ORUFI11G22470.1"/>
    <property type="gene ID" value="ORUFI11G22470"/>
</dbReference>
<feature type="transmembrane region" description="Helical" evidence="13">
    <location>
        <begin position="777"/>
        <end position="799"/>
    </location>
</feature>
<dbReference type="GO" id="GO:0005789">
    <property type="term" value="C:endoplasmic reticulum membrane"/>
    <property type="evidence" value="ECO:0007669"/>
    <property type="project" value="UniProtKB-SubCell"/>
</dbReference>
<dbReference type="NCBIfam" id="TIGR00879">
    <property type="entry name" value="SP"/>
    <property type="match status" value="2"/>
</dbReference>
<feature type="domain" description="Major facilitator superfamily (MFS) profile" evidence="14">
    <location>
        <begin position="232"/>
        <end position="665"/>
    </location>
</feature>
<keyword evidence="5" id="KW-0813">Transport</keyword>
<keyword evidence="7 13" id="KW-0812">Transmembrane</keyword>
<feature type="transmembrane region" description="Helical" evidence="13">
    <location>
        <begin position="513"/>
        <end position="533"/>
    </location>
</feature>
<dbReference type="SUPFAM" id="SSF103473">
    <property type="entry name" value="MFS general substrate transporter"/>
    <property type="match status" value="3"/>
</dbReference>
<feature type="transmembrane region" description="Helical" evidence="13">
    <location>
        <begin position="965"/>
        <end position="987"/>
    </location>
</feature>
<dbReference type="PROSITE" id="PS50850">
    <property type="entry name" value="MFS"/>
    <property type="match status" value="3"/>
</dbReference>
<evidence type="ECO:0000256" key="9">
    <source>
        <dbReference type="ARBA" id="ARBA00022847"/>
    </source>
</evidence>
<feature type="transmembrane region" description="Helical" evidence="13">
    <location>
        <begin position="1095"/>
        <end position="1119"/>
    </location>
</feature>
<accession>A0A0E0RBB2</accession>
<comment type="similarity">
    <text evidence="4">Belongs to the major facilitator superfamily. Sugar transporter (TC 2.A.1.1) family.</text>
</comment>
<name>A0A0E0RBB2_ORYRU</name>
<feature type="transmembrane region" description="Helical" evidence="13">
    <location>
        <begin position="300"/>
        <end position="321"/>
    </location>
</feature>
<feature type="transmembrane region" description="Helical" evidence="13">
    <location>
        <begin position="897"/>
        <end position="922"/>
    </location>
</feature>
<feature type="transmembrane region" description="Helical" evidence="13">
    <location>
        <begin position="228"/>
        <end position="250"/>
    </location>
</feature>
<dbReference type="InterPro" id="IPR020846">
    <property type="entry name" value="MFS_dom"/>
</dbReference>
<keyword evidence="6" id="KW-0762">Sugar transport</keyword>
<keyword evidence="16" id="KW-1185">Reference proteome</keyword>
<sequence length="1219" mass="127830">MHARVRARGRCHGCAVRALACACTAGRSLDRDRSRRRERARRAAATWIWSAAWRAKVVAVNKSTGASWKRRPRRRKSTPSQNLTAQSNTSSVHHAHESRPVCTNLEGIWTDGIIPVQGSGSWTRTTPPSHDHRRRQATRPAEMTTSRRLADRKTAKFQKNITKRGSVPETTVKKGNDYPVGPLRISYDRDRSVLIGGGGRRAMASGGDDAAAPLLASKHGGEPRRNTFAFACATLASMTTILMGYNLALMSGAELFIREDLGLADEQVEVLSGSMNVFMLASILAAGTVADAAGRRGTLVLANALLMAGALAMSLGGSYAALMAARFVTSVGVGFAVVVAPVYAVEISPASSRGVLSSLPEIFINAGILLSYVSNYALAGLPLRLGWRVMFAAGVVPPVFLAAGVLAMPESPRWLAMRGRDAEARAVLARTSDTPAEADLRLEEITRAVAAQAGVAGGVWRQLLVRPTPTVRRIMTNVLSLHFFQQASGIDVIVLYSPLVFKQAGMASNTSVLAATVAVGVVKTCSILVATLLSDRVGRRPLLLWSAAGMAVALASLALTLCVGAGAPSPARAAAGVASAAAYVAAFSVGLGPLAPSYGSEIMPLWLRAQGAGVGVAVNRVTCGVLSMTFISVAGGITMAGCFFVYAGAAVAAWVFVYVRLPETRGRSLEDMDIWDTHDLHNVGLSDAQIEVLAGSMNVFMLVSILAAGWAADVLGRRGTIVLANAYLMAGALAMSLGATYAALMAARFVTSVGVGFSLVVAPVYNAEISPASARGVLSSLLDMFVNVGILLSYVSNYALAGLPVHVGWRVMYGIGVLPPVFLAAGVLAMPESPRWLAMRGRHADARAVLVRTSDSVEEAELRLEEIKRAVEAPQESAGVGVWRELLLRPSAMVRRIVTCVVGLHFFQQASGIDAIVLYSPLVFKKAGMASNTSVLGATVAVGVVKTCFILVATLLSDRLGRRPLLLASTGGVAVTLTSLALALRVASPSTASAAACVASVMAFVAAFSVGFGPMTATYTAEIMPLRLRAQGASLGMAVNRLTCGVVSMTFISLAGGITMAGCFFLYAGVAAVACVFVYVRLPETRGRSLEDMDVLFANSIVLCVLADLALMSGAQLFVREDISAIIKGGGYQARKVYGFGDKGTIVLANAFLMAGALAMSLGATYAALMAARFVTSVGVGFARVVAPVYNAEISPASTRGVLTSLLDVRIYASVDLAM</sequence>
<feature type="transmembrane region" description="Helical" evidence="13">
    <location>
        <begin position="385"/>
        <end position="408"/>
    </location>
</feature>
<reference evidence="16" key="1">
    <citation type="submission" date="2013-06" db="EMBL/GenBank/DDBJ databases">
        <authorList>
            <person name="Zhao Q."/>
        </authorList>
    </citation>
    <scope>NUCLEOTIDE SEQUENCE</scope>
    <source>
        <strain evidence="16">cv. W1943</strain>
    </source>
</reference>
<dbReference type="Gramene" id="ORUFI11G22470.1">
    <property type="protein sequence ID" value="ORUFI11G22470.1"/>
    <property type="gene ID" value="ORUFI11G22470"/>
</dbReference>
<evidence type="ECO:0000256" key="7">
    <source>
        <dbReference type="ARBA" id="ARBA00022692"/>
    </source>
</evidence>
<dbReference type="eggNOG" id="KOG0254">
    <property type="taxonomic scope" value="Eukaryota"/>
</dbReference>
<evidence type="ECO:0000256" key="4">
    <source>
        <dbReference type="ARBA" id="ARBA00010992"/>
    </source>
</evidence>
<feature type="transmembrane region" description="Helical" evidence="13">
    <location>
        <begin position="573"/>
        <end position="595"/>
    </location>
</feature>
<feature type="region of interest" description="Disordered" evidence="12">
    <location>
        <begin position="116"/>
        <end position="148"/>
    </location>
</feature>
<dbReference type="InterPro" id="IPR010580">
    <property type="entry name" value="ER_stress-assoc"/>
</dbReference>
<feature type="transmembrane region" description="Helical" evidence="13">
    <location>
        <begin position="745"/>
        <end position="765"/>
    </location>
</feature>
<dbReference type="Pfam" id="PF06624">
    <property type="entry name" value="RAMP4"/>
    <property type="match status" value="1"/>
</dbReference>
<dbReference type="Gene3D" id="1.20.1250.20">
    <property type="entry name" value="MFS general substrate transporter like domains"/>
    <property type="match status" value="3"/>
</dbReference>
<evidence type="ECO:0000256" key="11">
    <source>
        <dbReference type="ARBA" id="ARBA00023136"/>
    </source>
</evidence>
<evidence type="ECO:0000256" key="3">
    <source>
        <dbReference type="ARBA" id="ARBA00005500"/>
    </source>
</evidence>
<feature type="transmembrane region" description="Helical" evidence="13">
    <location>
        <begin position="993"/>
        <end position="1017"/>
    </location>
</feature>
<dbReference type="InterPro" id="IPR003663">
    <property type="entry name" value="Sugar/inositol_transpt"/>
</dbReference>
<evidence type="ECO:0000313" key="16">
    <source>
        <dbReference type="Proteomes" id="UP000008022"/>
    </source>
</evidence>
<dbReference type="STRING" id="4529.A0A0E0RBB2"/>
<feature type="transmembrane region" description="Helical" evidence="13">
    <location>
        <begin position="1064"/>
        <end position="1083"/>
    </location>
</feature>
<evidence type="ECO:0000313" key="15">
    <source>
        <dbReference type="EnsemblPlants" id="ORUFI11G22470.1"/>
    </source>
</evidence>
<feature type="transmembrane region" description="Helical" evidence="13">
    <location>
        <begin position="542"/>
        <end position="567"/>
    </location>
</feature>
<evidence type="ECO:0000256" key="10">
    <source>
        <dbReference type="ARBA" id="ARBA00022989"/>
    </source>
</evidence>